<accession>A0A562SX54</accession>
<proteinExistence type="predicted"/>
<dbReference type="AlphaFoldDB" id="A0A562SX54"/>
<sequence length="431" mass="50138">MSYHFVFGSYVASHLLIRIRIPDPINNIKELSIADQRVFVHEYIHFLQNISGGFGVAHIWSTYDQLRQLVYEQQKTNGDIEIPVRSDNANTQRFFMRSLTAIAGDKYLPEAIDDGSAKVVHISLKPDESYDKLVPNSGMRFLKLKIKDDKNNEADYLFGDTAVTETMAYLIEKKFFGEDTINNFPYRACQKVGEYLGSNLVDNDEYLFALCDVAILSSYPGRMFYQVLLKMHQEEFVPSKAEEIYEFGINYLYDNGWRVWDDFKSSKDGAMIVFNDLIQSPFFKNTVEWFKYVIESGFVSRYNNPYFMLQLYRENDPYSGMWENAMKQFGTPQIHNYHEHRFFRPPHELQELQDIEPLYLLALQQINNTLMYGKTECGLVKCCGNSFNGNTDDRCSTSPWVRAKDEKTCAYGSLWKLYGFSDRAVIVEEAK</sequence>
<dbReference type="EMBL" id="VLLE01000002">
    <property type="protein sequence ID" value="TWI85859.1"/>
    <property type="molecule type" value="Genomic_DNA"/>
</dbReference>
<organism evidence="1 2">
    <name type="scientific">Lacibacter cauensis</name>
    <dbReference type="NCBI Taxonomy" id="510947"/>
    <lineage>
        <taxon>Bacteria</taxon>
        <taxon>Pseudomonadati</taxon>
        <taxon>Bacteroidota</taxon>
        <taxon>Chitinophagia</taxon>
        <taxon>Chitinophagales</taxon>
        <taxon>Chitinophagaceae</taxon>
        <taxon>Lacibacter</taxon>
    </lineage>
</organism>
<comment type="caution">
    <text evidence="1">The sequence shown here is derived from an EMBL/GenBank/DDBJ whole genome shotgun (WGS) entry which is preliminary data.</text>
</comment>
<dbReference type="RefSeq" id="WP_144884952.1">
    <property type="nucleotide sequence ID" value="NZ_VLLE01000002.1"/>
</dbReference>
<protein>
    <submittedName>
        <fullName evidence="1">Uncharacterized protein</fullName>
    </submittedName>
</protein>
<evidence type="ECO:0000313" key="2">
    <source>
        <dbReference type="Proteomes" id="UP000316167"/>
    </source>
</evidence>
<dbReference type="Proteomes" id="UP000316167">
    <property type="component" value="Unassembled WGS sequence"/>
</dbReference>
<dbReference type="OrthoDB" id="6402335at2"/>
<evidence type="ECO:0000313" key="1">
    <source>
        <dbReference type="EMBL" id="TWI85859.1"/>
    </source>
</evidence>
<reference evidence="1 2" key="1">
    <citation type="journal article" date="2015" name="Stand. Genomic Sci.">
        <title>Genomic Encyclopedia of Bacterial and Archaeal Type Strains, Phase III: the genomes of soil and plant-associated and newly described type strains.</title>
        <authorList>
            <person name="Whitman W.B."/>
            <person name="Woyke T."/>
            <person name="Klenk H.P."/>
            <person name="Zhou Y."/>
            <person name="Lilburn T.G."/>
            <person name="Beck B.J."/>
            <person name="De Vos P."/>
            <person name="Vandamme P."/>
            <person name="Eisen J.A."/>
            <person name="Garrity G."/>
            <person name="Hugenholtz P."/>
            <person name="Kyrpides N.C."/>
        </authorList>
    </citation>
    <scope>NUCLEOTIDE SEQUENCE [LARGE SCALE GENOMIC DNA]</scope>
    <source>
        <strain evidence="1 2">CGMCC 1.7271</strain>
    </source>
</reference>
<keyword evidence="2" id="KW-1185">Reference proteome</keyword>
<gene>
    <name evidence="1" type="ORF">IQ13_1028</name>
</gene>
<name>A0A562SX54_9BACT</name>